<evidence type="ECO:0000313" key="8">
    <source>
        <dbReference type="Proteomes" id="UP001168877"/>
    </source>
</evidence>
<evidence type="ECO:0000259" key="5">
    <source>
        <dbReference type="Pfam" id="PF01397"/>
    </source>
</evidence>
<dbReference type="Pfam" id="PF01397">
    <property type="entry name" value="Terpene_synth"/>
    <property type="match status" value="1"/>
</dbReference>
<proteinExistence type="predicted"/>
<evidence type="ECO:0000256" key="2">
    <source>
        <dbReference type="ARBA" id="ARBA00022723"/>
    </source>
</evidence>
<dbReference type="InterPro" id="IPR050148">
    <property type="entry name" value="Terpene_synthase-like"/>
</dbReference>
<dbReference type="GO" id="GO:0000287">
    <property type="term" value="F:magnesium ion binding"/>
    <property type="evidence" value="ECO:0007669"/>
    <property type="project" value="InterPro"/>
</dbReference>
<evidence type="ECO:0000256" key="4">
    <source>
        <dbReference type="ARBA" id="ARBA00023239"/>
    </source>
</evidence>
<evidence type="ECO:0000259" key="6">
    <source>
        <dbReference type="Pfam" id="PF03936"/>
    </source>
</evidence>
<gene>
    <name evidence="7" type="ORF">LWI29_033196</name>
</gene>
<dbReference type="InterPro" id="IPR008949">
    <property type="entry name" value="Isoprenoid_synthase_dom_sf"/>
</dbReference>
<dbReference type="GO" id="GO:0016114">
    <property type="term" value="P:terpenoid biosynthetic process"/>
    <property type="evidence" value="ECO:0007669"/>
    <property type="project" value="InterPro"/>
</dbReference>
<dbReference type="SUPFAM" id="SSF48239">
    <property type="entry name" value="Terpenoid cyclases/Protein prenyltransferases"/>
    <property type="match status" value="1"/>
</dbReference>
<sequence>MALQSLNSLHALLPRHVVAGSSFSNGFVHFRVQRRNMAATKMSHQDHQLITRRTANYKPPIWSYNYIQSLSSEFAGKSYAKKVQELKEDVRAMLVKVKDPLHQMELIDTLQRLGLSYHFDREIQLILGTIYDKRSSNSKLTQESLYAVALEFRLLRQHGFDTSQEIFSSFRDEKGNFGDDCKGILALYEAAYYCVEGESIFHNAINFTTEYLKEYVKHSKDDEYLSTLANHALELPLQWRMLRLEARWFIDVYEKHHQDMNPVLLELAKLDFNVVQATYQEDLKHTSTWWRKTGLGEKLNFARDRLMESFFWTVGMTFEPQFGYCRRESTKVNALITTIDDVYDVYGTLGELELFTDAVERYVGGS</sequence>
<evidence type="ECO:0000256" key="3">
    <source>
        <dbReference type="ARBA" id="ARBA00022842"/>
    </source>
</evidence>
<dbReference type="Proteomes" id="UP001168877">
    <property type="component" value="Unassembled WGS sequence"/>
</dbReference>
<dbReference type="InterPro" id="IPR036965">
    <property type="entry name" value="Terpene_synth_N_sf"/>
</dbReference>
<evidence type="ECO:0000256" key="1">
    <source>
        <dbReference type="ARBA" id="ARBA00001946"/>
    </source>
</evidence>
<keyword evidence="4" id="KW-0456">Lyase</keyword>
<comment type="caution">
    <text evidence="7">The sequence shown here is derived from an EMBL/GenBank/DDBJ whole genome shotgun (WGS) entry which is preliminary data.</text>
</comment>
<evidence type="ECO:0000313" key="7">
    <source>
        <dbReference type="EMBL" id="KAK0602422.1"/>
    </source>
</evidence>
<dbReference type="PANTHER" id="PTHR31225:SF9">
    <property type="entry name" value="TERPENE SYNTHASE 10"/>
    <property type="match status" value="1"/>
</dbReference>
<dbReference type="InterPro" id="IPR005630">
    <property type="entry name" value="Terpene_synthase_metal-bd"/>
</dbReference>
<reference evidence="7" key="1">
    <citation type="journal article" date="2022" name="Plant J.">
        <title>Strategies of tolerance reflected in two North American maple genomes.</title>
        <authorList>
            <person name="McEvoy S.L."/>
            <person name="Sezen U.U."/>
            <person name="Trouern-Trend A."/>
            <person name="McMahon S.M."/>
            <person name="Schaberg P.G."/>
            <person name="Yang J."/>
            <person name="Wegrzyn J.L."/>
            <person name="Swenson N.G."/>
        </authorList>
    </citation>
    <scope>NUCLEOTIDE SEQUENCE</scope>
    <source>
        <strain evidence="7">NS2018</strain>
    </source>
</reference>
<dbReference type="Gene3D" id="1.50.10.130">
    <property type="entry name" value="Terpene synthase, N-terminal domain"/>
    <property type="match status" value="1"/>
</dbReference>
<dbReference type="GO" id="GO:0010333">
    <property type="term" value="F:terpene synthase activity"/>
    <property type="evidence" value="ECO:0007669"/>
    <property type="project" value="InterPro"/>
</dbReference>
<organism evidence="7 8">
    <name type="scientific">Acer saccharum</name>
    <name type="common">Sugar maple</name>
    <dbReference type="NCBI Taxonomy" id="4024"/>
    <lineage>
        <taxon>Eukaryota</taxon>
        <taxon>Viridiplantae</taxon>
        <taxon>Streptophyta</taxon>
        <taxon>Embryophyta</taxon>
        <taxon>Tracheophyta</taxon>
        <taxon>Spermatophyta</taxon>
        <taxon>Magnoliopsida</taxon>
        <taxon>eudicotyledons</taxon>
        <taxon>Gunneridae</taxon>
        <taxon>Pentapetalae</taxon>
        <taxon>rosids</taxon>
        <taxon>malvids</taxon>
        <taxon>Sapindales</taxon>
        <taxon>Sapindaceae</taxon>
        <taxon>Hippocastanoideae</taxon>
        <taxon>Acereae</taxon>
        <taxon>Acer</taxon>
    </lineage>
</organism>
<keyword evidence="8" id="KW-1185">Reference proteome</keyword>
<dbReference type="Pfam" id="PF03936">
    <property type="entry name" value="Terpene_synth_C"/>
    <property type="match status" value="1"/>
</dbReference>
<feature type="domain" description="Terpene synthase N-terminal" evidence="5">
    <location>
        <begin position="61"/>
        <end position="233"/>
    </location>
</feature>
<name>A0AA39SZ49_ACESA</name>
<dbReference type="SUPFAM" id="SSF48576">
    <property type="entry name" value="Terpenoid synthases"/>
    <property type="match status" value="1"/>
</dbReference>
<feature type="domain" description="Terpene synthase metal-binding" evidence="6">
    <location>
        <begin position="292"/>
        <end position="362"/>
    </location>
</feature>
<accession>A0AA39SZ49</accession>
<keyword evidence="2" id="KW-0479">Metal-binding</keyword>
<comment type="cofactor">
    <cofactor evidence="1">
        <name>Mg(2+)</name>
        <dbReference type="ChEBI" id="CHEBI:18420"/>
    </cofactor>
</comment>
<dbReference type="EMBL" id="JAUESC010000003">
    <property type="protein sequence ID" value="KAK0602422.1"/>
    <property type="molecule type" value="Genomic_DNA"/>
</dbReference>
<dbReference type="AlphaFoldDB" id="A0AA39SZ49"/>
<dbReference type="InterPro" id="IPR001906">
    <property type="entry name" value="Terpene_synth_N"/>
</dbReference>
<dbReference type="FunFam" id="1.50.10.130:FF:000001">
    <property type="entry name" value="Isoprene synthase, chloroplastic"/>
    <property type="match status" value="1"/>
</dbReference>
<protein>
    <submittedName>
        <fullName evidence="7">Uncharacterized protein</fullName>
    </submittedName>
</protein>
<keyword evidence="3" id="KW-0460">Magnesium</keyword>
<reference evidence="7" key="2">
    <citation type="submission" date="2023-06" db="EMBL/GenBank/DDBJ databases">
        <authorList>
            <person name="Swenson N.G."/>
            <person name="Wegrzyn J.L."/>
            <person name="Mcevoy S.L."/>
        </authorList>
    </citation>
    <scope>NUCLEOTIDE SEQUENCE</scope>
    <source>
        <strain evidence="7">NS2018</strain>
        <tissue evidence="7">Leaf</tissue>
    </source>
</reference>
<dbReference type="Gene3D" id="1.10.600.10">
    <property type="entry name" value="Farnesyl Diphosphate Synthase"/>
    <property type="match status" value="1"/>
</dbReference>
<dbReference type="InterPro" id="IPR008930">
    <property type="entry name" value="Terpenoid_cyclase/PrenylTrfase"/>
</dbReference>
<dbReference type="PANTHER" id="PTHR31225">
    <property type="entry name" value="OS04G0344100 PROTEIN-RELATED"/>
    <property type="match status" value="1"/>
</dbReference>